<sequence>MKRYISTLCTMLVCSMLVTSCLKDSDEKNVQYYNDTAIASFKLALVNRYVHTTSSTGADSVYKSTLSDPVVFTIDQQQHKIYNTDSLPSDVDINHVLATITSKNSGTVVVNYPASDGQDSLLYYNSTDSIDFEKLQDLRVYAQDGSGYRSYKVTINIHKAQTNKMIWEQKSIADLPIDTKKTMWEQIAINAGMKQLIGYGTVETYAYNNEDQLMVSRDNGETWTADSLDEDATWLPTENFAFVSWPFAANDSTDYQLLVGVNNNNSTACVVWRKIAEYSKHSMPSKWVLIPTADHGKYYLPKMDNLNLVRFNSAVLAIGTDKKIYVSRDQGITWKTSSKYTLPDELGTNNLSATTDDDGYLWLVGIDTGEVWRGMIIE</sequence>
<feature type="domain" description="DUF6242" evidence="2">
    <location>
        <begin position="41"/>
        <end position="155"/>
    </location>
</feature>
<dbReference type="EMBL" id="SUYD01000007">
    <property type="protein sequence ID" value="MBE6266166.1"/>
    <property type="molecule type" value="Genomic_DNA"/>
</dbReference>
<dbReference type="InterPro" id="IPR046209">
    <property type="entry name" value="DUF6242_N"/>
</dbReference>
<comment type="caution">
    <text evidence="4">The sequence shown here is derived from an EMBL/GenBank/DDBJ whole genome shotgun (WGS) entry which is preliminary data.</text>
</comment>
<dbReference type="PROSITE" id="PS51257">
    <property type="entry name" value="PROKAR_LIPOPROTEIN"/>
    <property type="match status" value="1"/>
</dbReference>
<evidence type="ECO:0000259" key="2">
    <source>
        <dbReference type="Pfam" id="PF19755"/>
    </source>
</evidence>
<evidence type="ECO:0000313" key="5">
    <source>
        <dbReference type="Proteomes" id="UP000763088"/>
    </source>
</evidence>
<dbReference type="InterPro" id="IPR058667">
    <property type="entry name" value="DUF6242_C"/>
</dbReference>
<feature type="chain" id="PRO_5037204295" description="BNR/Asp-box repeat protein" evidence="1">
    <location>
        <begin position="21"/>
        <end position="378"/>
    </location>
</feature>
<protein>
    <recommendedName>
        <fullName evidence="6">BNR/Asp-box repeat protein</fullName>
    </recommendedName>
</protein>
<evidence type="ECO:0008006" key="6">
    <source>
        <dbReference type="Google" id="ProtNLM"/>
    </source>
</evidence>
<name>A0A928GHH7_XYLRU</name>
<feature type="signal peptide" evidence="1">
    <location>
        <begin position="1"/>
        <end position="20"/>
    </location>
</feature>
<dbReference type="SUPFAM" id="SSF50939">
    <property type="entry name" value="Sialidases"/>
    <property type="match status" value="1"/>
</dbReference>
<evidence type="ECO:0000256" key="1">
    <source>
        <dbReference type="SAM" id="SignalP"/>
    </source>
</evidence>
<evidence type="ECO:0000313" key="4">
    <source>
        <dbReference type="EMBL" id="MBE6266166.1"/>
    </source>
</evidence>
<dbReference type="Pfam" id="PF25852">
    <property type="entry name" value="DUF6242_C"/>
    <property type="match status" value="1"/>
</dbReference>
<evidence type="ECO:0000259" key="3">
    <source>
        <dbReference type="Pfam" id="PF25852"/>
    </source>
</evidence>
<dbReference type="Pfam" id="PF19755">
    <property type="entry name" value="DUF6242"/>
    <property type="match status" value="1"/>
</dbReference>
<proteinExistence type="predicted"/>
<dbReference type="AlphaFoldDB" id="A0A928GHH7"/>
<dbReference type="InterPro" id="IPR015943">
    <property type="entry name" value="WD40/YVTN_repeat-like_dom_sf"/>
</dbReference>
<reference evidence="4" key="1">
    <citation type="submission" date="2019-04" db="EMBL/GenBank/DDBJ databases">
        <title>Evolution of Biomass-Degrading Anaerobic Consortia Revealed by Metagenomics.</title>
        <authorList>
            <person name="Peng X."/>
        </authorList>
    </citation>
    <scope>NUCLEOTIDE SEQUENCE</scope>
    <source>
        <strain evidence="4">SIG141</strain>
    </source>
</reference>
<dbReference type="Gene3D" id="2.130.10.10">
    <property type="entry name" value="YVTN repeat-like/Quinoprotein amine dehydrogenase"/>
    <property type="match status" value="1"/>
</dbReference>
<dbReference type="InterPro" id="IPR036278">
    <property type="entry name" value="Sialidase_sf"/>
</dbReference>
<organism evidence="4 5">
    <name type="scientific">Xylanibacter ruminicola</name>
    <name type="common">Prevotella ruminicola</name>
    <dbReference type="NCBI Taxonomy" id="839"/>
    <lineage>
        <taxon>Bacteria</taxon>
        <taxon>Pseudomonadati</taxon>
        <taxon>Bacteroidota</taxon>
        <taxon>Bacteroidia</taxon>
        <taxon>Bacteroidales</taxon>
        <taxon>Prevotellaceae</taxon>
        <taxon>Xylanibacter</taxon>
    </lineage>
</organism>
<gene>
    <name evidence="4" type="ORF">E7102_06830</name>
</gene>
<keyword evidence="1" id="KW-0732">Signal</keyword>
<feature type="domain" description="DUF6242" evidence="3">
    <location>
        <begin position="181"/>
        <end position="376"/>
    </location>
</feature>
<accession>A0A928GHH7</accession>
<dbReference type="Proteomes" id="UP000763088">
    <property type="component" value="Unassembled WGS sequence"/>
</dbReference>